<dbReference type="PIRSF" id="PIRSF018266">
    <property type="entry name" value="FecR"/>
    <property type="match status" value="1"/>
</dbReference>
<dbReference type="PANTHER" id="PTHR30273">
    <property type="entry name" value="PERIPLASMIC SIGNAL SENSOR AND SIGMA FACTOR ACTIVATOR FECR-RELATED"/>
    <property type="match status" value="1"/>
</dbReference>
<dbReference type="InterPro" id="IPR032623">
    <property type="entry name" value="FecR_N"/>
</dbReference>
<dbReference type="RefSeq" id="WP_012844575.1">
    <property type="nucleotide sequence ID" value="NC_013501.1"/>
</dbReference>
<feature type="domain" description="FecR protein" evidence="2">
    <location>
        <begin position="126"/>
        <end position="217"/>
    </location>
</feature>
<keyword evidence="1" id="KW-0472">Membrane</keyword>
<dbReference type="AlphaFoldDB" id="D0MD52"/>
<reference evidence="5 6" key="1">
    <citation type="journal article" date="2009" name="Stand. Genomic Sci.">
        <title>Complete genome sequence of Rhodothermus marinus type strain (R-10).</title>
        <authorList>
            <person name="Nolan M."/>
            <person name="Tindall B.J."/>
            <person name="Pomrenke H."/>
            <person name="Lapidus A."/>
            <person name="Copeland A."/>
            <person name="Glavina Del Rio T."/>
            <person name="Lucas S."/>
            <person name="Chen F."/>
            <person name="Tice H."/>
            <person name="Cheng J.F."/>
            <person name="Saunders E."/>
            <person name="Han C."/>
            <person name="Bruce D."/>
            <person name="Goodwin L."/>
            <person name="Chain P."/>
            <person name="Pitluck S."/>
            <person name="Ovchinikova G."/>
            <person name="Pati A."/>
            <person name="Ivanova N."/>
            <person name="Mavromatis K."/>
            <person name="Chen A."/>
            <person name="Palaniappan K."/>
            <person name="Land M."/>
            <person name="Hauser L."/>
            <person name="Chang Y.J."/>
            <person name="Jeffries C.D."/>
            <person name="Brettin T."/>
            <person name="Goker M."/>
            <person name="Bristow J."/>
            <person name="Eisen J.A."/>
            <person name="Markowitz V."/>
            <person name="Hugenholtz P."/>
            <person name="Kyrpides N.C."/>
            <person name="Klenk H.P."/>
            <person name="Detter J.C."/>
        </authorList>
    </citation>
    <scope>NUCLEOTIDE SEQUENCE [LARGE SCALE GENOMIC DNA]</scope>
    <source>
        <strain evidence="6">ATCC 43812 / DSM 4252 / R-10</strain>
    </source>
</reference>
<dbReference type="STRING" id="518766.Rmar_2083"/>
<feature type="domain" description="FecR N-terminal" evidence="3">
    <location>
        <begin position="9"/>
        <end position="43"/>
    </location>
</feature>
<dbReference type="Pfam" id="PF16220">
    <property type="entry name" value="DUF4880"/>
    <property type="match status" value="1"/>
</dbReference>
<dbReference type="GO" id="GO:0016989">
    <property type="term" value="F:sigma factor antagonist activity"/>
    <property type="evidence" value="ECO:0007669"/>
    <property type="project" value="TreeGrafter"/>
</dbReference>
<evidence type="ECO:0000256" key="1">
    <source>
        <dbReference type="SAM" id="Phobius"/>
    </source>
</evidence>
<gene>
    <name evidence="5" type="ordered locus">Rmar_2083</name>
</gene>
<evidence type="ECO:0000313" key="5">
    <source>
        <dbReference type="EMBL" id="ACY48964.1"/>
    </source>
</evidence>
<evidence type="ECO:0000259" key="4">
    <source>
        <dbReference type="Pfam" id="PF16344"/>
    </source>
</evidence>
<keyword evidence="1" id="KW-0812">Transmembrane</keyword>
<organism evidence="5 6">
    <name type="scientific">Rhodothermus marinus (strain ATCC 43812 / DSM 4252 / R-10)</name>
    <name type="common">Rhodothermus obamensis</name>
    <dbReference type="NCBI Taxonomy" id="518766"/>
    <lineage>
        <taxon>Bacteria</taxon>
        <taxon>Pseudomonadati</taxon>
        <taxon>Rhodothermota</taxon>
        <taxon>Rhodothermia</taxon>
        <taxon>Rhodothermales</taxon>
        <taxon>Rhodothermaceae</taxon>
        <taxon>Rhodothermus</taxon>
    </lineage>
</organism>
<dbReference type="InterPro" id="IPR032508">
    <property type="entry name" value="FecR_C"/>
</dbReference>
<dbReference type="KEGG" id="rmr:Rmar_2083"/>
<dbReference type="Pfam" id="PF04773">
    <property type="entry name" value="FecR"/>
    <property type="match status" value="1"/>
</dbReference>
<dbReference type="PANTHER" id="PTHR30273:SF2">
    <property type="entry name" value="PROTEIN FECR"/>
    <property type="match status" value="1"/>
</dbReference>
<feature type="transmembrane region" description="Helical" evidence="1">
    <location>
        <begin position="88"/>
        <end position="108"/>
    </location>
</feature>
<dbReference type="InterPro" id="IPR006860">
    <property type="entry name" value="FecR"/>
</dbReference>
<proteinExistence type="predicted"/>
<dbReference type="Proteomes" id="UP000002221">
    <property type="component" value="Chromosome"/>
</dbReference>
<keyword evidence="1" id="KW-1133">Transmembrane helix</keyword>
<protein>
    <submittedName>
        <fullName evidence="5">Anti-FecI sigma factor, FecR</fullName>
    </submittedName>
</protein>
<dbReference type="HOGENOM" id="CLU_050192_0_1_10"/>
<dbReference type="EMBL" id="CP001807">
    <property type="protein sequence ID" value="ACY48964.1"/>
    <property type="molecule type" value="Genomic_DNA"/>
</dbReference>
<dbReference type="Pfam" id="PF16344">
    <property type="entry name" value="FecR_C"/>
    <property type="match status" value="1"/>
</dbReference>
<name>D0MD52_RHOM4</name>
<keyword evidence="6" id="KW-1185">Reference proteome</keyword>
<evidence type="ECO:0000313" key="6">
    <source>
        <dbReference type="Proteomes" id="UP000002221"/>
    </source>
</evidence>
<dbReference type="eggNOG" id="COG3712">
    <property type="taxonomic scope" value="Bacteria"/>
</dbReference>
<dbReference type="InterPro" id="IPR012373">
    <property type="entry name" value="Ferrdict_sens_TM"/>
</dbReference>
<accession>D0MD52</accession>
<dbReference type="Gene3D" id="2.60.120.1440">
    <property type="match status" value="1"/>
</dbReference>
<feature type="domain" description="Protein FecR C-terminal" evidence="4">
    <location>
        <begin position="266"/>
        <end position="323"/>
    </location>
</feature>
<dbReference type="OrthoDB" id="680510at2"/>
<dbReference type="Gene3D" id="3.55.50.30">
    <property type="match status" value="1"/>
</dbReference>
<evidence type="ECO:0000259" key="2">
    <source>
        <dbReference type="Pfam" id="PF04773"/>
    </source>
</evidence>
<evidence type="ECO:0000259" key="3">
    <source>
        <dbReference type="Pfam" id="PF16220"/>
    </source>
</evidence>
<sequence>MQQPDWTLLARYLEGTTTPEERARVEAWCAADPAHRALLKRLEVIWRTPPARPGAWDAEAAWLQVARQVRAAGTGRPPRRSRRRKLPYGVRVALVLVLLLIPLGVLLWRMTSPAPSRVAEVVTWDSWRTTTGEQKILRLADGTRIWMAPESQVEVQQPYMQHRTLRVRGEVYVEVAEASGVRLLAGPVTIRDIGTRFLVRADHPEALVQVVVEEGLVAMQAAARADSLVVAAGMLGRYDAQQSRLRVLRLSDQDLRAYFSWMQGTLVFQTASLEEVQRQLLRWFGVHFVFPPTHRQAHLTASFQLRQPIAEIAEAIGLALHLRPLARGDSIIFQPTQPE</sequence>